<feature type="domain" description="BFN" evidence="3">
    <location>
        <begin position="6"/>
        <end position="135"/>
    </location>
</feature>
<dbReference type="GO" id="GO:0009432">
    <property type="term" value="P:SOS response"/>
    <property type="evidence" value="ECO:0007669"/>
    <property type="project" value="UniProtKB-KW"/>
</dbReference>
<evidence type="ECO:0000256" key="1">
    <source>
        <dbReference type="ARBA" id="ARBA00023236"/>
    </source>
</evidence>
<dbReference type="InterPro" id="IPR003729">
    <property type="entry name" value="Bi_nuclease_dom"/>
</dbReference>
<dbReference type="STRING" id="869211.Spith_0019"/>
<accession>G0GBE7</accession>
<keyword evidence="1" id="KW-0227">DNA damage</keyword>
<dbReference type="KEGG" id="stq:Spith_0019"/>
<protein>
    <recommendedName>
        <fullName evidence="6">BFN domain-containing protein</fullName>
    </recommendedName>
</protein>
<feature type="domain" description="UVR" evidence="2">
    <location>
        <begin position="150"/>
        <end position="185"/>
    </location>
</feature>
<dbReference type="AlphaFoldDB" id="G0GBE7"/>
<dbReference type="EMBL" id="CP002903">
    <property type="protein sequence ID" value="AEJ60306.1"/>
    <property type="molecule type" value="Genomic_DNA"/>
</dbReference>
<dbReference type="OrthoDB" id="9788698at2"/>
<dbReference type="PROSITE" id="PS51658">
    <property type="entry name" value="BFN"/>
    <property type="match status" value="1"/>
</dbReference>
<sequence>MNEVKFLEAEVWTVARTEGGNAVLVRPKGSEKVVPIFIGQLEAQSILIGLGNVPMPRPLTHDLILSLFRELGVELLKVEICDLREATFYARLVLSHEGKTLVIDSRPSDALALAVRVHCPVYVADFVVQETAISVQIVGEEEEQAPDPRQLEVSRLEEELKKAIENERYEEAARIRDRLRELKNSQ</sequence>
<organism evidence="4 5">
    <name type="scientific">Winmispira thermophila (strain ATCC 700085 / DSM 6578 / Z-1203)</name>
    <name type="common">Spirochaeta thermophila</name>
    <dbReference type="NCBI Taxonomy" id="869211"/>
    <lineage>
        <taxon>Bacteria</taxon>
        <taxon>Pseudomonadati</taxon>
        <taxon>Spirochaetota</taxon>
        <taxon>Spirochaetia</taxon>
        <taxon>Winmispirales</taxon>
        <taxon>Winmispiraceae</taxon>
        <taxon>Winmispira</taxon>
    </lineage>
</organism>
<evidence type="ECO:0000259" key="3">
    <source>
        <dbReference type="PROSITE" id="PS51658"/>
    </source>
</evidence>
<evidence type="ECO:0000313" key="5">
    <source>
        <dbReference type="Proteomes" id="UP000007254"/>
    </source>
</evidence>
<dbReference type="InterPro" id="IPR001943">
    <property type="entry name" value="UVR_dom"/>
</dbReference>
<keyword evidence="1" id="KW-0742">SOS response</keyword>
<dbReference type="RefSeq" id="WP_014623714.1">
    <property type="nucleotide sequence ID" value="NC_017583.1"/>
</dbReference>
<evidence type="ECO:0000313" key="4">
    <source>
        <dbReference type="EMBL" id="AEJ60306.1"/>
    </source>
</evidence>
<evidence type="ECO:0000259" key="2">
    <source>
        <dbReference type="PROSITE" id="PS50151"/>
    </source>
</evidence>
<reference evidence="4 5" key="1">
    <citation type="submission" date="2011-06" db="EMBL/GenBank/DDBJ databases">
        <title>The complete genome of Spirochaeta thermophila DSM 6578.</title>
        <authorList>
            <consortium name="US DOE Joint Genome Institute (JGI-PGF)"/>
            <person name="Lucas S."/>
            <person name="Lapidus A."/>
            <person name="Bruce D."/>
            <person name="Goodwin L."/>
            <person name="Pitluck S."/>
            <person name="Peters L."/>
            <person name="Kyrpides N."/>
            <person name="Mavromatis K."/>
            <person name="Ivanova N."/>
            <person name="Mikailova N."/>
            <person name="Pagani I."/>
            <person name="Chertkov O."/>
            <person name="Detter J.C."/>
            <person name="Tapia R."/>
            <person name="Han C."/>
            <person name="Land M."/>
            <person name="Hauser L."/>
            <person name="Markowitz V."/>
            <person name="Cheng J.-F."/>
            <person name="Hugenholtz P."/>
            <person name="Woyke T."/>
            <person name="Wu D."/>
            <person name="Spring S."/>
            <person name="Merkhoffer B."/>
            <person name="Schneider S."/>
            <person name="Klenk H.-P."/>
            <person name="Eisen J.A."/>
        </authorList>
    </citation>
    <scope>NUCLEOTIDE SEQUENCE [LARGE SCALE GENOMIC DNA]</scope>
    <source>
        <strain evidence="5">ATCC 700085 / DSM 6578 / Z-1203</strain>
    </source>
</reference>
<dbReference type="HOGENOM" id="CLU_096111_1_0_12"/>
<dbReference type="Pfam" id="PF02577">
    <property type="entry name" value="BFN_dom"/>
    <property type="match status" value="1"/>
</dbReference>
<dbReference type="Gene3D" id="3.10.690.10">
    <property type="entry name" value="Bifunctional nuclease domain"/>
    <property type="match status" value="1"/>
</dbReference>
<dbReference type="SUPFAM" id="SSF103256">
    <property type="entry name" value="Hypothetical protein TM0160"/>
    <property type="match status" value="1"/>
</dbReference>
<dbReference type="Pfam" id="PF02151">
    <property type="entry name" value="UVR"/>
    <property type="match status" value="1"/>
</dbReference>
<dbReference type="GO" id="GO:0004518">
    <property type="term" value="F:nuclease activity"/>
    <property type="evidence" value="ECO:0007669"/>
    <property type="project" value="InterPro"/>
</dbReference>
<name>G0GBE7_WINT7</name>
<dbReference type="InterPro" id="IPR036876">
    <property type="entry name" value="UVR_dom_sf"/>
</dbReference>
<dbReference type="PANTHER" id="PTHR15160">
    <property type="entry name" value="VON HIPPEL-LINDAU PROTEIN"/>
    <property type="match status" value="1"/>
</dbReference>
<gene>
    <name evidence="4" type="ordered locus">Spith_0019</name>
</gene>
<keyword evidence="5" id="KW-1185">Reference proteome</keyword>
<dbReference type="InterPro" id="IPR036104">
    <property type="entry name" value="BFN_sf"/>
</dbReference>
<proteinExistence type="predicted"/>
<dbReference type="Proteomes" id="UP000007254">
    <property type="component" value="Chromosome"/>
</dbReference>
<dbReference type="PANTHER" id="PTHR15160:SF1">
    <property type="entry name" value="VON HIPPEL-LINDAU DISEASE TUMOR SUPPRESSOR"/>
    <property type="match status" value="1"/>
</dbReference>
<dbReference type="Gene3D" id="4.10.860.10">
    <property type="entry name" value="UVR domain"/>
    <property type="match status" value="1"/>
</dbReference>
<evidence type="ECO:0008006" key="6">
    <source>
        <dbReference type="Google" id="ProtNLM"/>
    </source>
</evidence>
<dbReference type="PROSITE" id="PS50151">
    <property type="entry name" value="UVR"/>
    <property type="match status" value="1"/>
</dbReference>
<dbReference type="SUPFAM" id="SSF46600">
    <property type="entry name" value="C-terminal UvrC-binding domain of UvrB"/>
    <property type="match status" value="1"/>
</dbReference>